<reference evidence="2" key="1">
    <citation type="journal article" date="2014" name="Int. J. Syst. Evol. Microbiol.">
        <title>Complete genome sequence of Corynebacterium casei LMG S-19264T (=DSM 44701T), isolated from a smear-ripened cheese.</title>
        <authorList>
            <consortium name="US DOE Joint Genome Institute (JGI-PGF)"/>
            <person name="Walter F."/>
            <person name="Albersmeier A."/>
            <person name="Kalinowski J."/>
            <person name="Ruckert C."/>
        </authorList>
    </citation>
    <scope>NUCLEOTIDE SEQUENCE [LARGE SCALE GENOMIC DNA]</scope>
    <source>
        <strain evidence="2">NBRC 111756</strain>
    </source>
</reference>
<name>A0ABD5Y6L0_9EURY</name>
<evidence type="ECO:0000313" key="2">
    <source>
        <dbReference type="EMBL" id="MFC7142983.1"/>
    </source>
</evidence>
<accession>A0ABD5Y6L0</accession>
<evidence type="ECO:0000313" key="4">
    <source>
        <dbReference type="Proteomes" id="UP001596432"/>
    </source>
</evidence>
<organism evidence="2 4">
    <name type="scientific">Halosimplex aquaticum</name>
    <dbReference type="NCBI Taxonomy" id="3026162"/>
    <lineage>
        <taxon>Archaea</taxon>
        <taxon>Methanobacteriati</taxon>
        <taxon>Methanobacteriota</taxon>
        <taxon>Stenosarchaea group</taxon>
        <taxon>Halobacteria</taxon>
        <taxon>Halobacteriales</taxon>
        <taxon>Haloarculaceae</taxon>
        <taxon>Halosimplex</taxon>
    </lineage>
</organism>
<dbReference type="Pfam" id="PF10634">
    <property type="entry name" value="Iron_transport"/>
    <property type="match status" value="1"/>
</dbReference>
<evidence type="ECO:0000256" key="1">
    <source>
        <dbReference type="ARBA" id="ARBA00022729"/>
    </source>
</evidence>
<comment type="caution">
    <text evidence="2">The sequence shown here is derived from an EMBL/GenBank/DDBJ whole genome shotgun (WGS) entry which is preliminary data.</text>
</comment>
<dbReference type="EMBL" id="JBHTAS010000003">
    <property type="protein sequence ID" value="MFC7142983.1"/>
    <property type="molecule type" value="Genomic_DNA"/>
</dbReference>
<keyword evidence="4" id="KW-1185">Reference proteome</keyword>
<dbReference type="Proteomes" id="UP001596432">
    <property type="component" value="Unassembled WGS sequence"/>
</dbReference>
<reference evidence="2" key="3">
    <citation type="submission" date="2024-09" db="EMBL/GenBank/DDBJ databases">
        <authorList>
            <person name="Sun Q."/>
        </authorList>
    </citation>
    <scope>NUCLEOTIDE SEQUENCE</scope>
    <source>
        <strain evidence="2">NBRC 111756</strain>
    </source>
</reference>
<dbReference type="RefSeq" id="WP_382261887.1">
    <property type="nucleotide sequence ID" value="NZ_JBHTAS010000003.1"/>
</dbReference>
<dbReference type="AlphaFoldDB" id="A0ABD5Y6L0"/>
<sequence>MSQHGKTTSEEVDDRQLELARAEGEAYQRSLRYMIEEVAHTGDMTEADEYVVGFAQEEAEGLYEFTGDGEFAWREPGDDNCHLEVAVADVDDGRFVPGAEVSVRIADGDGEEVEAATLPLLWHPGLYHYGANLRLPGDGTYTIEVRVEPPTFHRHDEENGDRYGEPVTVTFDDVDLKTGQS</sequence>
<evidence type="ECO:0000313" key="3">
    <source>
        <dbReference type="EMBL" id="MFC7143082.1"/>
    </source>
</evidence>
<proteinExistence type="predicted"/>
<dbReference type="InterPro" id="IPR038482">
    <property type="entry name" value="Tp34-type_sf"/>
</dbReference>
<gene>
    <name evidence="2" type="ORF">ACFQMA_24570</name>
    <name evidence="3" type="ORF">ACFQMA_25110</name>
</gene>
<keyword evidence="1" id="KW-0732">Signal</keyword>
<dbReference type="EMBL" id="JBHTAS010000003">
    <property type="protein sequence ID" value="MFC7143082.1"/>
    <property type="molecule type" value="Genomic_DNA"/>
</dbReference>
<protein>
    <submittedName>
        <fullName evidence="2">Iron transporter</fullName>
    </submittedName>
</protein>
<reference evidence="4" key="2">
    <citation type="journal article" date="2019" name="Int. J. Syst. Evol. Microbiol.">
        <title>The Global Catalogue of Microorganisms (GCM) 10K type strain sequencing project: providing services to taxonomists for standard genome sequencing and annotation.</title>
        <authorList>
            <consortium name="The Broad Institute Genomics Platform"/>
            <consortium name="The Broad Institute Genome Sequencing Center for Infectious Disease"/>
            <person name="Wu L."/>
            <person name="Ma J."/>
        </authorList>
    </citation>
    <scope>NUCLEOTIDE SEQUENCE [LARGE SCALE GENOMIC DNA]</scope>
    <source>
        <strain evidence="4">XZYJT29</strain>
    </source>
</reference>
<dbReference type="Gene3D" id="2.60.40.2480">
    <property type="entry name" value="Periplasmic metal-binding protein Tp34-type"/>
    <property type="match status" value="1"/>
</dbReference>
<dbReference type="InterPro" id="IPR018470">
    <property type="entry name" value="Metal-bd_Tp34-typ"/>
</dbReference>